<name>A0A0R3PSZ4_ANGCS</name>
<keyword evidence="3" id="KW-1185">Reference proteome</keyword>
<dbReference type="EMBL" id="UYYA01004210">
    <property type="protein sequence ID" value="VDM60417.1"/>
    <property type="molecule type" value="Genomic_DNA"/>
</dbReference>
<dbReference type="OrthoDB" id="5816336at2759"/>
<proteinExistence type="predicted"/>
<feature type="transmembrane region" description="Helical" evidence="1">
    <location>
        <begin position="108"/>
        <end position="130"/>
    </location>
</feature>
<protein>
    <submittedName>
        <fullName evidence="4">DUF4220 domain-containing protein</fullName>
    </submittedName>
</protein>
<dbReference type="Proteomes" id="UP000267027">
    <property type="component" value="Unassembled WGS sequence"/>
</dbReference>
<accession>A0A0R3PSZ4</accession>
<evidence type="ECO:0000313" key="4">
    <source>
        <dbReference type="WBParaSite" id="ACOC_0000883101-mRNA-1"/>
    </source>
</evidence>
<gene>
    <name evidence="2" type="ORF">ACOC_LOCUS8832</name>
</gene>
<evidence type="ECO:0000256" key="1">
    <source>
        <dbReference type="SAM" id="Phobius"/>
    </source>
</evidence>
<evidence type="ECO:0000313" key="2">
    <source>
        <dbReference type="EMBL" id="VDM60417.1"/>
    </source>
</evidence>
<reference evidence="4" key="1">
    <citation type="submission" date="2016-04" db="UniProtKB">
        <authorList>
            <consortium name="WormBaseParasite"/>
        </authorList>
    </citation>
    <scope>IDENTIFICATION</scope>
</reference>
<evidence type="ECO:0000313" key="3">
    <source>
        <dbReference type="Proteomes" id="UP000267027"/>
    </source>
</evidence>
<keyword evidence="1" id="KW-0812">Transmembrane</keyword>
<dbReference type="AlphaFoldDB" id="A0A0R3PSZ4"/>
<reference evidence="2 3" key="2">
    <citation type="submission" date="2018-11" db="EMBL/GenBank/DDBJ databases">
        <authorList>
            <consortium name="Pathogen Informatics"/>
        </authorList>
    </citation>
    <scope>NUCLEOTIDE SEQUENCE [LARGE SCALE GENOMIC DNA]</scope>
    <source>
        <strain evidence="2 3">Costa Rica</strain>
    </source>
</reference>
<feature type="transmembrane region" description="Helical" evidence="1">
    <location>
        <begin position="66"/>
        <end position="88"/>
    </location>
</feature>
<organism evidence="4">
    <name type="scientific">Angiostrongylus costaricensis</name>
    <name type="common">Nematode worm</name>
    <dbReference type="NCBI Taxonomy" id="334426"/>
    <lineage>
        <taxon>Eukaryota</taxon>
        <taxon>Metazoa</taxon>
        <taxon>Ecdysozoa</taxon>
        <taxon>Nematoda</taxon>
        <taxon>Chromadorea</taxon>
        <taxon>Rhabditida</taxon>
        <taxon>Rhabditina</taxon>
        <taxon>Rhabditomorpha</taxon>
        <taxon>Strongyloidea</taxon>
        <taxon>Metastrongylidae</taxon>
        <taxon>Angiostrongylus</taxon>
    </lineage>
</organism>
<dbReference type="WBParaSite" id="ACOC_0000883101-mRNA-1">
    <property type="protein sequence ID" value="ACOC_0000883101-mRNA-1"/>
    <property type="gene ID" value="ACOC_0000883101"/>
</dbReference>
<keyword evidence="1" id="KW-1133">Transmembrane helix</keyword>
<sequence length="173" mass="19524">MTKIIYKYLTATSSYVEVSQCAEWIISLCEIDDFSMQGGLFCFCAAMASNVSLLAGMYYKRCTFLLPYFFIAMLFIISLVLHLFISILNTANTKDTLQPGTLLKNLTVFGILCFEGYTILSVWRVFVYICDARMDHDVKSMFRAKIAAKRLQRLGRRTEGELIAVIIGGDSEG</sequence>
<keyword evidence="1" id="KW-0472">Membrane</keyword>